<dbReference type="EMBL" id="AP022599">
    <property type="protein sequence ID" value="BBY84131.1"/>
    <property type="molecule type" value="Genomic_DNA"/>
</dbReference>
<evidence type="ECO:0000313" key="2">
    <source>
        <dbReference type="EMBL" id="BBY84131.1"/>
    </source>
</evidence>
<dbReference type="Proteomes" id="UP000467252">
    <property type="component" value="Chromosome"/>
</dbReference>
<proteinExistence type="predicted"/>
<dbReference type="Pfam" id="PF18854">
    <property type="entry name" value="baeRF_family10"/>
    <property type="match status" value="1"/>
</dbReference>
<keyword evidence="3" id="KW-1185">Reference proteome</keyword>
<feature type="compositionally biased region" description="Basic and acidic residues" evidence="1">
    <location>
        <begin position="197"/>
        <end position="207"/>
    </location>
</feature>
<evidence type="ECO:0000313" key="3">
    <source>
        <dbReference type="Proteomes" id="UP000467252"/>
    </source>
</evidence>
<dbReference type="Gene3D" id="3.30.420.60">
    <property type="entry name" value="eRF1 domain 2"/>
    <property type="match status" value="1"/>
</dbReference>
<evidence type="ECO:0000256" key="1">
    <source>
        <dbReference type="SAM" id="MobiDB-lite"/>
    </source>
</evidence>
<name>A0A7I7UTT7_MYCPV</name>
<protein>
    <submittedName>
        <fullName evidence="2">Uncharacterized protein</fullName>
    </submittedName>
</protein>
<organism evidence="2 3">
    <name type="scientific">Mycolicibacterium pulveris</name>
    <name type="common">Mycobacterium pulveris</name>
    <dbReference type="NCBI Taxonomy" id="36813"/>
    <lineage>
        <taxon>Bacteria</taxon>
        <taxon>Bacillati</taxon>
        <taxon>Actinomycetota</taxon>
        <taxon>Actinomycetes</taxon>
        <taxon>Mycobacteriales</taxon>
        <taxon>Mycobacteriaceae</taxon>
        <taxon>Mycolicibacterium</taxon>
    </lineage>
</organism>
<feature type="region of interest" description="Disordered" evidence="1">
    <location>
        <begin position="179"/>
        <end position="207"/>
    </location>
</feature>
<reference evidence="2 3" key="1">
    <citation type="journal article" date="2019" name="Emerg. Microbes Infect.">
        <title>Comprehensive subspecies identification of 175 nontuberculous mycobacteria species based on 7547 genomic profiles.</title>
        <authorList>
            <person name="Matsumoto Y."/>
            <person name="Kinjo T."/>
            <person name="Motooka D."/>
            <person name="Nabeya D."/>
            <person name="Jung N."/>
            <person name="Uechi K."/>
            <person name="Horii T."/>
            <person name="Iida T."/>
            <person name="Fujita J."/>
            <person name="Nakamura S."/>
        </authorList>
    </citation>
    <scope>NUCLEOTIDE SEQUENCE [LARGE SCALE GENOMIC DNA]</scope>
    <source>
        <strain evidence="2 3">JCM 6370</strain>
    </source>
</reference>
<dbReference type="AlphaFoldDB" id="A0A7I7UTT7"/>
<dbReference type="InterPro" id="IPR041202">
    <property type="entry name" value="BaeRF_family10"/>
</dbReference>
<gene>
    <name evidence="2" type="ORF">MPUL_52890</name>
</gene>
<sequence>MGVENVVMLEQLDDAGLRELSRRGDELGVLSVYVNADPSQDPNLLAAAIDLKNRYRELQRRASEDGSLERGREVAAALDRLWPQIETLLTPAVSGRGRIAFFGLGSDWTSHLESAMPVTTRLVFDSGPFIHPLLEMLDEGRKAGVVIITADDARLLEWHVGVLRAVQTMENEYVQAPHERAGQIGGGPPGQFNTPVREQRKARQRERSERFLDQVVDAVAKVAEENGWQRILVSGGDTWTDAAISRFPATVRDKVLADTRVLSGVDDASLARMVTERLHTQHKEYEQQLLTQVREAAGTKSGALGLSEVTGALNDGRVAHLVYDPEVRYVGSVDANGLLYAGEEAPPSAKATPEPRLTERLVERALEIDARITPVEGASGGVLAEANGIGALLRW</sequence>
<accession>A0A7I7UTT7</accession>
<dbReference type="InterPro" id="IPR042226">
    <property type="entry name" value="eFR1_2_sf"/>
</dbReference>